<organism evidence="2 3">
    <name type="scientific">Thermomonas brevis</name>
    <dbReference type="NCBI Taxonomy" id="215691"/>
    <lineage>
        <taxon>Bacteria</taxon>
        <taxon>Pseudomonadati</taxon>
        <taxon>Pseudomonadota</taxon>
        <taxon>Gammaproteobacteria</taxon>
        <taxon>Lysobacterales</taxon>
        <taxon>Lysobacteraceae</taxon>
        <taxon>Thermomonas</taxon>
    </lineage>
</organism>
<evidence type="ECO:0000259" key="1">
    <source>
        <dbReference type="Pfam" id="PF00665"/>
    </source>
</evidence>
<dbReference type="InterPro" id="IPR012337">
    <property type="entry name" value="RNaseH-like_sf"/>
</dbReference>
<feature type="domain" description="Integrase catalytic" evidence="1">
    <location>
        <begin position="38"/>
        <end position="116"/>
    </location>
</feature>
<dbReference type="Proteomes" id="UP000515977">
    <property type="component" value="Chromosome"/>
</dbReference>
<keyword evidence="3" id="KW-1185">Reference proteome</keyword>
<evidence type="ECO:0000313" key="3">
    <source>
        <dbReference type="Proteomes" id="UP000515977"/>
    </source>
</evidence>
<dbReference type="SUPFAM" id="SSF53098">
    <property type="entry name" value="Ribonuclease H-like"/>
    <property type="match status" value="1"/>
</dbReference>
<protein>
    <submittedName>
        <fullName evidence="2">Transposase family protein</fullName>
    </submittedName>
</protein>
<gene>
    <name evidence="2" type="ORF">H9L17_05320</name>
</gene>
<dbReference type="GO" id="GO:0015074">
    <property type="term" value="P:DNA integration"/>
    <property type="evidence" value="ECO:0007669"/>
    <property type="project" value="InterPro"/>
</dbReference>
<dbReference type="EMBL" id="CP060711">
    <property type="protein sequence ID" value="QNN47559.1"/>
    <property type="molecule type" value="Genomic_DNA"/>
</dbReference>
<name>A0A7G9QW34_9GAMM</name>
<dbReference type="InterPro" id="IPR001584">
    <property type="entry name" value="Integrase_cat-core"/>
</dbReference>
<dbReference type="AlphaFoldDB" id="A0A7G9QW34"/>
<evidence type="ECO:0000313" key="2">
    <source>
        <dbReference type="EMBL" id="QNN47559.1"/>
    </source>
</evidence>
<dbReference type="RefSeq" id="WP_187571304.1">
    <property type="nucleotide sequence ID" value="NZ_CP060711.1"/>
</dbReference>
<proteinExistence type="predicted"/>
<dbReference type="Pfam" id="PF00665">
    <property type="entry name" value="rve"/>
    <property type="match status" value="1"/>
</dbReference>
<dbReference type="KEGG" id="tbv:H9L17_05320"/>
<sequence>MRRLAAYACRSAVMHMVIRQRCTRPAVGWRHHRAAYASGPLYIAALVDACSRRVVGWAMDDQLDLTERVLDMLLQPPSEAGLVLHHGRGSQYPGARYRAKAEAAKIQLGINRPGVPG</sequence>
<reference evidence="2 3" key="1">
    <citation type="submission" date="2020-08" db="EMBL/GenBank/DDBJ databases">
        <title>Genome sequence of Thermomonas brevis KACC 16975T.</title>
        <authorList>
            <person name="Hyun D.-W."/>
            <person name="Bae J.-W."/>
        </authorList>
    </citation>
    <scope>NUCLEOTIDE SEQUENCE [LARGE SCALE GENOMIC DNA]</scope>
    <source>
        <strain evidence="2 3">KACC 16975</strain>
    </source>
</reference>
<accession>A0A7G9QW34</accession>